<dbReference type="PANTHER" id="PTHR23063">
    <property type="entry name" value="PHOSPHOLIPID ACYLTRANSFERASE"/>
    <property type="match status" value="1"/>
</dbReference>
<dbReference type="Pfam" id="PF01553">
    <property type="entry name" value="Acyltransferase"/>
    <property type="match status" value="1"/>
</dbReference>
<evidence type="ECO:0000256" key="1">
    <source>
        <dbReference type="ARBA" id="ARBA00004370"/>
    </source>
</evidence>
<gene>
    <name evidence="9" type="ORF">N5A92_04695</name>
</gene>
<evidence type="ECO:0000313" key="10">
    <source>
        <dbReference type="Proteomes" id="UP001320831"/>
    </source>
</evidence>
<sequence length="269" mass="29236">MRNKSALPTIRLAGALLLVAAGTVPLALAQALALRTGWWSDGMAPQLWHRLILKVLGIRVHIKGAVAAERPLLIAANHISWTDIMVLGSIGGMNFIAKSDVRSWPVMGPLARLQRTVFVERERRRASSGQMREIAARLADGDPMVLFAEGTTGGGSRVLPFKSTLFGAAQLALGALKAERVLVQPAAIAYMRKNGLPLDQRERGDIAWIGDTALIPHLRTMLGAGVIDVEVRFGEPIPFCAESDRKSVARAAENEVRRMFVAALRRREA</sequence>
<evidence type="ECO:0000256" key="7">
    <source>
        <dbReference type="ARBA" id="ARBA00023315"/>
    </source>
</evidence>
<dbReference type="RefSeq" id="WP_260900710.1">
    <property type="nucleotide sequence ID" value="NZ_JAOCZP010000001.1"/>
</dbReference>
<accession>A0ABT2LIE2</accession>
<keyword evidence="5" id="KW-0443">Lipid metabolism</keyword>
<organism evidence="9 10">
    <name type="scientific">Chelativorans salis</name>
    <dbReference type="NCBI Taxonomy" id="2978478"/>
    <lineage>
        <taxon>Bacteria</taxon>
        <taxon>Pseudomonadati</taxon>
        <taxon>Pseudomonadota</taxon>
        <taxon>Alphaproteobacteria</taxon>
        <taxon>Hyphomicrobiales</taxon>
        <taxon>Phyllobacteriaceae</taxon>
        <taxon>Chelativorans</taxon>
    </lineage>
</organism>
<keyword evidence="7 9" id="KW-0012">Acyltransferase</keyword>
<keyword evidence="3" id="KW-0812">Transmembrane</keyword>
<dbReference type="Proteomes" id="UP001320831">
    <property type="component" value="Unassembled WGS sequence"/>
</dbReference>
<comment type="caution">
    <text evidence="9">The sequence shown here is derived from an EMBL/GenBank/DDBJ whole genome shotgun (WGS) entry which is preliminary data.</text>
</comment>
<comment type="subcellular location">
    <subcellularLocation>
        <location evidence="1">Membrane</location>
    </subcellularLocation>
</comment>
<evidence type="ECO:0000259" key="8">
    <source>
        <dbReference type="SMART" id="SM00563"/>
    </source>
</evidence>
<evidence type="ECO:0000256" key="5">
    <source>
        <dbReference type="ARBA" id="ARBA00023098"/>
    </source>
</evidence>
<dbReference type="SMART" id="SM00563">
    <property type="entry name" value="PlsC"/>
    <property type="match status" value="1"/>
</dbReference>
<dbReference type="EMBL" id="JAOCZP010000001">
    <property type="protein sequence ID" value="MCT7374331.1"/>
    <property type="molecule type" value="Genomic_DNA"/>
</dbReference>
<feature type="domain" description="Phospholipid/glycerol acyltransferase" evidence="8">
    <location>
        <begin position="72"/>
        <end position="191"/>
    </location>
</feature>
<evidence type="ECO:0000256" key="3">
    <source>
        <dbReference type="ARBA" id="ARBA00022692"/>
    </source>
</evidence>
<reference evidence="9 10" key="1">
    <citation type="submission" date="2022-09" db="EMBL/GenBank/DDBJ databases">
        <title>Chelativorans salina sp. nov., a novel slightly halophilic bacterium isolated from a saline lake sediment enrichment.</title>
        <authorList>
            <person name="Gao L."/>
            <person name="Fang B.-Z."/>
            <person name="Li W.-J."/>
        </authorList>
    </citation>
    <scope>NUCLEOTIDE SEQUENCE [LARGE SCALE GENOMIC DNA]</scope>
    <source>
        <strain evidence="9 10">EGI FJ00035</strain>
    </source>
</reference>
<evidence type="ECO:0000313" key="9">
    <source>
        <dbReference type="EMBL" id="MCT7374331.1"/>
    </source>
</evidence>
<evidence type="ECO:0000256" key="4">
    <source>
        <dbReference type="ARBA" id="ARBA00022989"/>
    </source>
</evidence>
<name>A0ABT2LIE2_9HYPH</name>
<dbReference type="SUPFAM" id="SSF69593">
    <property type="entry name" value="Glycerol-3-phosphate (1)-acyltransferase"/>
    <property type="match status" value="1"/>
</dbReference>
<keyword evidence="6" id="KW-0472">Membrane</keyword>
<keyword evidence="2" id="KW-0808">Transferase</keyword>
<evidence type="ECO:0000256" key="2">
    <source>
        <dbReference type="ARBA" id="ARBA00022679"/>
    </source>
</evidence>
<evidence type="ECO:0000256" key="6">
    <source>
        <dbReference type="ARBA" id="ARBA00023136"/>
    </source>
</evidence>
<dbReference type="GO" id="GO:0016746">
    <property type="term" value="F:acyltransferase activity"/>
    <property type="evidence" value="ECO:0007669"/>
    <property type="project" value="UniProtKB-KW"/>
</dbReference>
<dbReference type="PANTHER" id="PTHR23063:SF52">
    <property type="entry name" value="LYSOPHOSPHATIDYLCHOLINE ACYLTRANSFERASE"/>
    <property type="match status" value="1"/>
</dbReference>
<dbReference type="CDD" id="cd07989">
    <property type="entry name" value="LPLAT_AGPAT-like"/>
    <property type="match status" value="1"/>
</dbReference>
<dbReference type="InterPro" id="IPR002123">
    <property type="entry name" value="Plipid/glycerol_acylTrfase"/>
</dbReference>
<protein>
    <submittedName>
        <fullName evidence="9">1-acyl-sn-glycerol-3-phosphate acyltransferase</fullName>
    </submittedName>
</protein>
<proteinExistence type="predicted"/>
<keyword evidence="10" id="KW-1185">Reference proteome</keyword>
<keyword evidence="4" id="KW-1133">Transmembrane helix</keyword>